<feature type="region of interest" description="Disordered" evidence="1">
    <location>
        <begin position="1"/>
        <end position="30"/>
    </location>
</feature>
<evidence type="ECO:0000256" key="1">
    <source>
        <dbReference type="SAM" id="MobiDB-lite"/>
    </source>
</evidence>
<keyword evidence="3" id="KW-1185">Reference proteome</keyword>
<dbReference type="Proteomes" id="UP000621447">
    <property type="component" value="Unassembled WGS sequence"/>
</dbReference>
<proteinExistence type="predicted"/>
<evidence type="ECO:0000313" key="3">
    <source>
        <dbReference type="Proteomes" id="UP000621447"/>
    </source>
</evidence>
<organism evidence="2 3">
    <name type="scientific">Sphingomonas hominis</name>
    <dbReference type="NCBI Taxonomy" id="2741495"/>
    <lineage>
        <taxon>Bacteria</taxon>
        <taxon>Pseudomonadati</taxon>
        <taxon>Pseudomonadota</taxon>
        <taxon>Alphaproteobacteria</taxon>
        <taxon>Sphingomonadales</taxon>
        <taxon>Sphingomonadaceae</taxon>
        <taxon>Sphingomonas</taxon>
    </lineage>
</organism>
<evidence type="ECO:0000313" key="2">
    <source>
        <dbReference type="EMBL" id="NTS66121.1"/>
    </source>
</evidence>
<protein>
    <submittedName>
        <fullName evidence="2">Uncharacterized protein</fullName>
    </submittedName>
</protein>
<gene>
    <name evidence="2" type="ORF">HRV97_13230</name>
</gene>
<name>A0ABX2JKD2_9SPHN</name>
<dbReference type="RefSeq" id="WP_174194731.1">
    <property type="nucleotide sequence ID" value="NZ_JABULH010000005.1"/>
</dbReference>
<accession>A0ABX2JKD2</accession>
<sequence length="101" mass="10325">MEGGASAPPVPPREAQAASIRPAGAATAATDDAGLAPAAWRLRDRRALRHGHLPSCGRRRVGYATLILHASAASVGAAHRRVLQVNYAAADPPGGLAYLAI</sequence>
<dbReference type="EMBL" id="JABULH010000005">
    <property type="protein sequence ID" value="NTS66121.1"/>
    <property type="molecule type" value="Genomic_DNA"/>
</dbReference>
<comment type="caution">
    <text evidence="2">The sequence shown here is derived from an EMBL/GenBank/DDBJ whole genome shotgun (WGS) entry which is preliminary data.</text>
</comment>
<reference evidence="2 3" key="1">
    <citation type="submission" date="2020-06" db="EMBL/GenBank/DDBJ databases">
        <title>Sphingomonas hominis sp. nov., a member of the Sphingomonas, isolated from the hair of a 22-year-old girl.</title>
        <authorList>
            <person name="Zhang D.-F."/>
            <person name="Cui X.-W."/>
        </authorList>
    </citation>
    <scope>NUCLEOTIDE SEQUENCE [LARGE SCALE GENOMIC DNA]</scope>
    <source>
        <strain evidence="2 3">HHU CXW</strain>
    </source>
</reference>